<comment type="caution">
    <text evidence="2">The sequence shown here is derived from an EMBL/GenBank/DDBJ whole genome shotgun (WGS) entry which is preliminary data.</text>
</comment>
<dbReference type="InterPro" id="IPR002560">
    <property type="entry name" value="Transposase_DDE"/>
</dbReference>
<dbReference type="Pfam" id="PF01610">
    <property type="entry name" value="DDE_Tnp_ISL3"/>
    <property type="match status" value="1"/>
</dbReference>
<dbReference type="AlphaFoldDB" id="A0A940SUZ2"/>
<sequence length="173" mass="20355">MKAFFSSNSENMKNYRKLKHYWRLFLKSSTELNYQTYQYQRLFKKPMTETEVIDYLETLDPTLTATYNVYQTLLFHSQRNDFDAFKHVVESMPEGGSSLMTTSLKTLKKPLPRIENTFKYSFSNSPLEGTINKIKVIKRVAYGYRSFWNFKHRILVSFNLTQKSTPAIAARAA</sequence>
<dbReference type="PANTHER" id="PTHR33498:SF1">
    <property type="entry name" value="TRANSPOSASE FOR INSERTION SEQUENCE ELEMENT IS1557"/>
    <property type="match status" value="1"/>
</dbReference>
<protein>
    <submittedName>
        <fullName evidence="2">Transposase</fullName>
    </submittedName>
</protein>
<dbReference type="InterPro" id="IPR047951">
    <property type="entry name" value="Transpos_ISL3"/>
</dbReference>
<dbReference type="EMBL" id="JAEEGA010000005">
    <property type="protein sequence ID" value="MBP1041324.1"/>
    <property type="molecule type" value="Genomic_DNA"/>
</dbReference>
<dbReference type="RefSeq" id="WP_209527147.1">
    <property type="nucleotide sequence ID" value="NZ_JAEEGA010000005.1"/>
</dbReference>
<accession>A0A940SUZ2</accession>
<proteinExistence type="predicted"/>
<feature type="domain" description="Transposase IS204/IS1001/IS1096/IS1165 DDE" evidence="1">
    <location>
        <begin position="13"/>
        <end position="154"/>
    </location>
</feature>
<reference evidence="2" key="1">
    <citation type="submission" date="2020-12" db="EMBL/GenBank/DDBJ databases">
        <title>Vagococcus allomyrinae sp. nov. and Enterococcus lavae sp. nov., isolated from the larvae of Allomyrina dichotoma.</title>
        <authorList>
            <person name="Lee S.D."/>
        </authorList>
    </citation>
    <scope>NUCLEOTIDE SEQUENCE</scope>
    <source>
        <strain evidence="2">BWB3-3</strain>
    </source>
</reference>
<keyword evidence="3" id="KW-1185">Reference proteome</keyword>
<evidence type="ECO:0000259" key="1">
    <source>
        <dbReference type="Pfam" id="PF01610"/>
    </source>
</evidence>
<name>A0A940SUZ2_9ENTE</name>
<evidence type="ECO:0000313" key="2">
    <source>
        <dbReference type="EMBL" id="MBP1041324.1"/>
    </source>
</evidence>
<evidence type="ECO:0000313" key="3">
    <source>
        <dbReference type="Proteomes" id="UP000674938"/>
    </source>
</evidence>
<organism evidence="2 3">
    <name type="scientific">Vagococcus allomyrinae</name>
    <dbReference type="NCBI Taxonomy" id="2794353"/>
    <lineage>
        <taxon>Bacteria</taxon>
        <taxon>Bacillati</taxon>
        <taxon>Bacillota</taxon>
        <taxon>Bacilli</taxon>
        <taxon>Lactobacillales</taxon>
        <taxon>Enterococcaceae</taxon>
        <taxon>Vagococcus</taxon>
    </lineage>
</organism>
<dbReference type="PANTHER" id="PTHR33498">
    <property type="entry name" value="TRANSPOSASE FOR INSERTION SEQUENCE ELEMENT IS1557"/>
    <property type="match status" value="1"/>
</dbReference>
<dbReference type="Proteomes" id="UP000674938">
    <property type="component" value="Unassembled WGS sequence"/>
</dbReference>
<gene>
    <name evidence="2" type="ORF">I6N95_09920</name>
</gene>